<evidence type="ECO:0008006" key="3">
    <source>
        <dbReference type="Google" id="ProtNLM"/>
    </source>
</evidence>
<name>A0A0R2KJJ2_9LACO</name>
<protein>
    <recommendedName>
        <fullName evidence="3">DUF951 domain-containing protein</fullName>
    </recommendedName>
</protein>
<proteinExistence type="predicted"/>
<dbReference type="Pfam" id="PF06107">
    <property type="entry name" value="DUF951"/>
    <property type="match status" value="1"/>
</dbReference>
<dbReference type="PIRSF" id="PIRSF037263">
    <property type="entry name" value="DUF951_bac"/>
    <property type="match status" value="1"/>
</dbReference>
<gene>
    <name evidence="1" type="ORF">IV53_GL001229</name>
</gene>
<keyword evidence="2" id="KW-1185">Reference proteome</keyword>
<reference evidence="1 2" key="1">
    <citation type="journal article" date="2015" name="Genome Announc.">
        <title>Expanding the biotechnology potential of lactobacilli through comparative genomics of 213 strains and associated genera.</title>
        <authorList>
            <person name="Sun Z."/>
            <person name="Harris H.M."/>
            <person name="McCann A."/>
            <person name="Guo C."/>
            <person name="Argimon S."/>
            <person name="Zhang W."/>
            <person name="Yang X."/>
            <person name="Jeffery I.B."/>
            <person name="Cooney J.C."/>
            <person name="Kagawa T.F."/>
            <person name="Liu W."/>
            <person name="Song Y."/>
            <person name="Salvetti E."/>
            <person name="Wrobel A."/>
            <person name="Rasinkangas P."/>
            <person name="Parkhill J."/>
            <person name="Rea M.C."/>
            <person name="O'Sullivan O."/>
            <person name="Ritari J."/>
            <person name="Douillard F.P."/>
            <person name="Paul Ross R."/>
            <person name="Yang R."/>
            <person name="Briner A.E."/>
            <person name="Felis G.E."/>
            <person name="de Vos W.M."/>
            <person name="Barrangou R."/>
            <person name="Klaenhammer T.R."/>
            <person name="Caufield P.W."/>
            <person name="Cui Y."/>
            <person name="Zhang H."/>
            <person name="O'Toole P.W."/>
        </authorList>
    </citation>
    <scope>NUCLEOTIDE SEQUENCE [LARGE SCALE GENOMIC DNA]</scope>
    <source>
        <strain evidence="1 2">DSM 22408</strain>
    </source>
</reference>
<dbReference type="eggNOG" id="COG4481">
    <property type="taxonomic scope" value="Bacteria"/>
</dbReference>
<comment type="caution">
    <text evidence="1">The sequence shown here is derived from an EMBL/GenBank/DDBJ whole genome shotgun (WGS) entry which is preliminary data.</text>
</comment>
<accession>A0A0R2KJJ2</accession>
<dbReference type="PATRIC" id="fig|1122146.4.peg.1266"/>
<dbReference type="PANTHER" id="PTHR38455">
    <property type="entry name" value="HYPOTHETICAL CYTOSOLIC PROTEIN"/>
    <property type="match status" value="1"/>
</dbReference>
<dbReference type="EMBL" id="JQBZ01000011">
    <property type="protein sequence ID" value="KRN89551.1"/>
    <property type="molecule type" value="Genomic_DNA"/>
</dbReference>
<dbReference type="Proteomes" id="UP000051500">
    <property type="component" value="Unassembled WGS sequence"/>
</dbReference>
<sequence length="70" mass="8406">MMTMYDLNDIVEMKKPHACGTNRWEIIRMGMDIKIKCCECSHIVMLKRRDFDKKLVKVIEHAKQEQHDKN</sequence>
<organism evidence="1 2">
    <name type="scientific">Ligilactobacillus ceti DSM 22408</name>
    <dbReference type="NCBI Taxonomy" id="1122146"/>
    <lineage>
        <taxon>Bacteria</taxon>
        <taxon>Bacillati</taxon>
        <taxon>Bacillota</taxon>
        <taxon>Bacilli</taxon>
        <taxon>Lactobacillales</taxon>
        <taxon>Lactobacillaceae</taxon>
        <taxon>Ligilactobacillus</taxon>
    </lineage>
</organism>
<dbReference type="InterPro" id="IPR009296">
    <property type="entry name" value="DUF951"/>
</dbReference>
<dbReference type="AlphaFoldDB" id="A0A0R2KJJ2"/>
<evidence type="ECO:0000313" key="2">
    <source>
        <dbReference type="Proteomes" id="UP000051500"/>
    </source>
</evidence>
<dbReference type="STRING" id="1122146.IV53_GL001229"/>
<evidence type="ECO:0000313" key="1">
    <source>
        <dbReference type="EMBL" id="KRN89551.1"/>
    </source>
</evidence>
<dbReference type="PANTHER" id="PTHR38455:SF1">
    <property type="entry name" value="DUF951 DOMAIN-CONTAINING PROTEIN"/>
    <property type="match status" value="1"/>
</dbReference>